<evidence type="ECO:0000313" key="4">
    <source>
        <dbReference type="Proteomes" id="UP001432075"/>
    </source>
</evidence>
<gene>
    <name evidence="3" type="ORF">OHU17_33950</name>
</gene>
<sequence>MKDLTFEVKRSLSRLEAADQLAALAAALREGEEAELELGAATLGLRIPDELRCELEVEIGDGQIELEIELKWPISAPGRKAASSSAATAAEERPVRKGSATTEPSRRRSAKRSPKKAP</sequence>
<accession>A0ABZ1RWR7</accession>
<protein>
    <submittedName>
        <fullName evidence="3">Amphi-Trp domain-containing protein</fullName>
    </submittedName>
</protein>
<feature type="region of interest" description="Disordered" evidence="1">
    <location>
        <begin position="76"/>
        <end position="118"/>
    </location>
</feature>
<evidence type="ECO:0000259" key="2">
    <source>
        <dbReference type="Pfam" id="PF20068"/>
    </source>
</evidence>
<evidence type="ECO:0000256" key="1">
    <source>
        <dbReference type="SAM" id="MobiDB-lite"/>
    </source>
</evidence>
<name>A0ABZ1RWR7_9ACTN</name>
<keyword evidence="4" id="KW-1185">Reference proteome</keyword>
<evidence type="ECO:0000313" key="3">
    <source>
        <dbReference type="EMBL" id="WUO50447.1"/>
    </source>
</evidence>
<dbReference type="EMBL" id="CP108057">
    <property type="protein sequence ID" value="WUO50447.1"/>
    <property type="molecule type" value="Genomic_DNA"/>
</dbReference>
<dbReference type="RefSeq" id="WP_073795595.1">
    <property type="nucleotide sequence ID" value="NZ_BMVE01000015.1"/>
</dbReference>
<proteinExistence type="predicted"/>
<feature type="compositionally biased region" description="Basic residues" evidence="1">
    <location>
        <begin position="107"/>
        <end position="118"/>
    </location>
</feature>
<dbReference type="NCBIfam" id="TIGR04354">
    <property type="entry name" value="amphi-Trp"/>
    <property type="match status" value="1"/>
</dbReference>
<organism evidence="3 4">
    <name type="scientific">Streptomyces goshikiensis</name>
    <dbReference type="NCBI Taxonomy" id="1942"/>
    <lineage>
        <taxon>Bacteria</taxon>
        <taxon>Bacillati</taxon>
        <taxon>Actinomycetota</taxon>
        <taxon>Actinomycetes</taxon>
        <taxon>Kitasatosporales</taxon>
        <taxon>Streptomycetaceae</taxon>
        <taxon>Streptomyces</taxon>
    </lineage>
</organism>
<dbReference type="InterPro" id="IPR027598">
    <property type="entry name" value="Amphi-Trp_dom"/>
</dbReference>
<feature type="domain" description="Amphi-Trp" evidence="2">
    <location>
        <begin position="4"/>
        <end position="80"/>
    </location>
</feature>
<reference evidence="3" key="1">
    <citation type="submission" date="2022-10" db="EMBL/GenBank/DDBJ databases">
        <title>The complete genomes of actinobacterial strains from the NBC collection.</title>
        <authorList>
            <person name="Joergensen T.S."/>
            <person name="Alvarez Arevalo M."/>
            <person name="Sterndorff E.B."/>
            <person name="Faurdal D."/>
            <person name="Vuksanovic O."/>
            <person name="Mourched A.-S."/>
            <person name="Charusanti P."/>
            <person name="Shaw S."/>
            <person name="Blin K."/>
            <person name="Weber T."/>
        </authorList>
    </citation>
    <scope>NUCLEOTIDE SEQUENCE</scope>
    <source>
        <strain evidence="3">NBC_00283</strain>
    </source>
</reference>
<dbReference type="Pfam" id="PF20068">
    <property type="entry name" value="Amphi-Trp"/>
    <property type="match status" value="1"/>
</dbReference>
<dbReference type="Proteomes" id="UP001432075">
    <property type="component" value="Chromosome"/>
</dbReference>